<proteinExistence type="predicted"/>
<sequence length="56" mass="6204">MNAITSNLAVCNATQNLSRITAAKLGRSYTFDLLRRTITYTLETVIIVKGQQTLDT</sequence>
<reference evidence="1 2" key="1">
    <citation type="submission" date="2006-05" db="EMBL/GenBank/DDBJ databases">
        <authorList>
            <person name="King G."/>
            <person name="Ferriera S."/>
            <person name="Johnson J."/>
            <person name="Kravitz S."/>
            <person name="Beeson K."/>
            <person name="Sutton G."/>
            <person name="Rogers Y.-H."/>
            <person name="Friedman R."/>
            <person name="Frazier M."/>
            <person name="Venter J.C."/>
        </authorList>
    </citation>
    <scope>NUCLEOTIDE SEQUENCE [LARGE SCALE GENOMIC DNA]</scope>
    <source>
        <strain evidence="2">ATCC 25650 / DSM 13394 / JCM 20685 / NBRC 16684 / NCIMB 2208 / IAM 12614 / B1</strain>
    </source>
</reference>
<dbReference type="Proteomes" id="UP000004848">
    <property type="component" value="Unassembled WGS sequence"/>
</dbReference>
<accession>A0P355</accession>
<protein>
    <submittedName>
        <fullName evidence="1">Uncharacterized protein</fullName>
    </submittedName>
</protein>
<gene>
    <name evidence="1" type="ORF">SIAM614_21602</name>
</gene>
<comment type="caution">
    <text evidence="1">The sequence shown here is derived from an EMBL/GenBank/DDBJ whole genome shotgun (WGS) entry which is preliminary data.</text>
</comment>
<name>A0P355_ROSAI</name>
<evidence type="ECO:0000313" key="1">
    <source>
        <dbReference type="EMBL" id="EAV40526.1"/>
    </source>
</evidence>
<evidence type="ECO:0000313" key="2">
    <source>
        <dbReference type="Proteomes" id="UP000004848"/>
    </source>
</evidence>
<dbReference type="EMBL" id="AAUW01000029">
    <property type="protein sequence ID" value="EAV40526.1"/>
    <property type="molecule type" value="Genomic_DNA"/>
</dbReference>
<organism evidence="1 2">
    <name type="scientific">Roseibium aggregatum (strain ATCC 25650 / DSM 13394 / JCM 20685 / NBRC 16684 / NCIMB 2208 / IAM 12614 / B1)</name>
    <name type="common">Stappia aggregata</name>
    <dbReference type="NCBI Taxonomy" id="384765"/>
    <lineage>
        <taxon>Bacteria</taxon>
        <taxon>Pseudomonadati</taxon>
        <taxon>Pseudomonadota</taxon>
        <taxon>Alphaproteobacteria</taxon>
        <taxon>Hyphomicrobiales</taxon>
        <taxon>Stappiaceae</taxon>
        <taxon>Roseibium</taxon>
    </lineage>
</organism>
<dbReference type="AlphaFoldDB" id="A0P355"/>